<sequence>MILISGSDQAMKSDVIAVSQQTGQLPVKLVGHAGTQTSEPGEAMETLVVDRFGDSCVTSGSEYHGAVSYREDLPTKPQVKGPLLHVSGAGVGDGVQLDAGSAKDGSISTRLNSSNTCSSSAVAQVSSLIAISPAIPHNAGDDQEDKENHVQVT</sequence>
<keyword evidence="3" id="KW-1185">Reference proteome</keyword>
<accession>A0AAE0YSU9</accession>
<protein>
    <submittedName>
        <fullName evidence="2">Uncharacterized protein</fullName>
    </submittedName>
</protein>
<comment type="caution">
    <text evidence="2">The sequence shown here is derived from an EMBL/GenBank/DDBJ whole genome shotgun (WGS) entry which is preliminary data.</text>
</comment>
<reference evidence="2" key="1">
    <citation type="journal article" date="2023" name="G3 (Bethesda)">
        <title>A reference genome for the long-term kleptoplast-retaining sea slug Elysia crispata morphotype clarki.</title>
        <authorList>
            <person name="Eastman K.E."/>
            <person name="Pendleton A.L."/>
            <person name="Shaikh M.A."/>
            <person name="Suttiyut T."/>
            <person name="Ogas R."/>
            <person name="Tomko P."/>
            <person name="Gavelis G."/>
            <person name="Widhalm J.R."/>
            <person name="Wisecaver J.H."/>
        </authorList>
    </citation>
    <scope>NUCLEOTIDE SEQUENCE</scope>
    <source>
        <strain evidence="2">ECLA1</strain>
    </source>
</reference>
<gene>
    <name evidence="2" type="ORF">RRG08_034095</name>
</gene>
<dbReference type="Proteomes" id="UP001283361">
    <property type="component" value="Unassembled WGS sequence"/>
</dbReference>
<dbReference type="AlphaFoldDB" id="A0AAE0YSU9"/>
<evidence type="ECO:0000313" key="3">
    <source>
        <dbReference type="Proteomes" id="UP001283361"/>
    </source>
</evidence>
<dbReference type="EMBL" id="JAWDGP010005522">
    <property type="protein sequence ID" value="KAK3756410.1"/>
    <property type="molecule type" value="Genomic_DNA"/>
</dbReference>
<evidence type="ECO:0000313" key="2">
    <source>
        <dbReference type="EMBL" id="KAK3756410.1"/>
    </source>
</evidence>
<feature type="region of interest" description="Disordered" evidence="1">
    <location>
        <begin position="94"/>
        <end position="114"/>
    </location>
</feature>
<evidence type="ECO:0000256" key="1">
    <source>
        <dbReference type="SAM" id="MobiDB-lite"/>
    </source>
</evidence>
<proteinExistence type="predicted"/>
<name>A0AAE0YSU9_9GAST</name>
<organism evidence="2 3">
    <name type="scientific">Elysia crispata</name>
    <name type="common">lettuce slug</name>
    <dbReference type="NCBI Taxonomy" id="231223"/>
    <lineage>
        <taxon>Eukaryota</taxon>
        <taxon>Metazoa</taxon>
        <taxon>Spiralia</taxon>
        <taxon>Lophotrochozoa</taxon>
        <taxon>Mollusca</taxon>
        <taxon>Gastropoda</taxon>
        <taxon>Heterobranchia</taxon>
        <taxon>Euthyneura</taxon>
        <taxon>Panpulmonata</taxon>
        <taxon>Sacoglossa</taxon>
        <taxon>Placobranchoidea</taxon>
        <taxon>Plakobranchidae</taxon>
        <taxon>Elysia</taxon>
    </lineage>
</organism>